<organism evidence="2 3">
    <name type="scientific">Ficus carica</name>
    <name type="common">Common fig</name>
    <dbReference type="NCBI Taxonomy" id="3494"/>
    <lineage>
        <taxon>Eukaryota</taxon>
        <taxon>Viridiplantae</taxon>
        <taxon>Streptophyta</taxon>
        <taxon>Embryophyta</taxon>
        <taxon>Tracheophyta</taxon>
        <taxon>Spermatophyta</taxon>
        <taxon>Magnoliopsida</taxon>
        <taxon>eudicotyledons</taxon>
        <taxon>Gunneridae</taxon>
        <taxon>Pentapetalae</taxon>
        <taxon>rosids</taxon>
        <taxon>fabids</taxon>
        <taxon>Rosales</taxon>
        <taxon>Moraceae</taxon>
        <taxon>Ficeae</taxon>
        <taxon>Ficus</taxon>
    </lineage>
</organism>
<evidence type="ECO:0000256" key="1">
    <source>
        <dbReference type="SAM" id="MobiDB-lite"/>
    </source>
</evidence>
<keyword evidence="3" id="KW-1185">Reference proteome</keyword>
<name>A0AA88B1H6_FICCA</name>
<dbReference type="AlphaFoldDB" id="A0AA88B1H6"/>
<gene>
    <name evidence="2" type="ORF">TIFTF001_025613</name>
</gene>
<feature type="compositionally biased region" description="Low complexity" evidence="1">
    <location>
        <begin position="178"/>
        <end position="201"/>
    </location>
</feature>
<accession>A0AA88B1H6</accession>
<dbReference type="Proteomes" id="UP001187192">
    <property type="component" value="Unassembled WGS sequence"/>
</dbReference>
<feature type="region of interest" description="Disordered" evidence="1">
    <location>
        <begin position="176"/>
        <end position="209"/>
    </location>
</feature>
<proteinExistence type="predicted"/>
<evidence type="ECO:0000313" key="2">
    <source>
        <dbReference type="EMBL" id="GMN56496.1"/>
    </source>
</evidence>
<comment type="caution">
    <text evidence="2">The sequence shown here is derived from an EMBL/GenBank/DDBJ whole genome shotgun (WGS) entry which is preliminary data.</text>
</comment>
<reference evidence="2" key="1">
    <citation type="submission" date="2023-07" db="EMBL/GenBank/DDBJ databases">
        <title>draft genome sequence of fig (Ficus carica).</title>
        <authorList>
            <person name="Takahashi T."/>
            <person name="Nishimura K."/>
        </authorList>
    </citation>
    <scope>NUCLEOTIDE SEQUENCE</scope>
</reference>
<protein>
    <submittedName>
        <fullName evidence="2">Uncharacterized protein</fullName>
    </submittedName>
</protein>
<sequence>MEHHLHHESINLYLLAETVVNESANEELIIRSDEPTVVENKHYALKNLAVVAGKELIATSDRTMEAKNKLIEMDAHDAIFIQEKTLTRTDVNENTLVFTSTVTTILKEEEKTRLEELAGEGKSSFKGIEVLVLDASATDRIRHIASEETKRWLGKQISSWCPGAKSFAIRDREAYLGSSTSPPSTPSLTPIQSSSLSPLPSRHLHARLP</sequence>
<dbReference type="EMBL" id="BTGU01000064">
    <property type="protein sequence ID" value="GMN56496.1"/>
    <property type="molecule type" value="Genomic_DNA"/>
</dbReference>
<evidence type="ECO:0000313" key="3">
    <source>
        <dbReference type="Proteomes" id="UP001187192"/>
    </source>
</evidence>